<dbReference type="InterPro" id="IPR001610">
    <property type="entry name" value="PAC"/>
</dbReference>
<evidence type="ECO:0000259" key="4">
    <source>
        <dbReference type="PROSITE" id="PS50113"/>
    </source>
</evidence>
<dbReference type="InterPro" id="IPR002645">
    <property type="entry name" value="STAS_dom"/>
</dbReference>
<name>A0A017T1K9_9BACT</name>
<dbReference type="PROSITE" id="PS50801">
    <property type="entry name" value="STAS"/>
    <property type="match status" value="1"/>
</dbReference>
<dbReference type="CDD" id="cd00130">
    <property type="entry name" value="PAS"/>
    <property type="match status" value="2"/>
</dbReference>
<dbReference type="AlphaFoldDB" id="A0A017T1K9"/>
<evidence type="ECO:0000313" key="6">
    <source>
        <dbReference type="EMBL" id="EYF03134.1"/>
    </source>
</evidence>
<dbReference type="eggNOG" id="COG2202">
    <property type="taxonomic scope" value="Bacteria"/>
</dbReference>
<dbReference type="Gene3D" id="3.30.450.20">
    <property type="entry name" value="PAS domain"/>
    <property type="match status" value="2"/>
</dbReference>
<dbReference type="InterPro" id="IPR013655">
    <property type="entry name" value="PAS_fold_3"/>
</dbReference>
<feature type="compositionally biased region" description="Basic and acidic residues" evidence="2">
    <location>
        <begin position="1"/>
        <end position="10"/>
    </location>
</feature>
<evidence type="ECO:0000259" key="5">
    <source>
        <dbReference type="PROSITE" id="PS50801"/>
    </source>
</evidence>
<feature type="region of interest" description="Disordered" evidence="2">
    <location>
        <begin position="1"/>
        <end position="22"/>
    </location>
</feature>
<dbReference type="Gene3D" id="3.30.750.24">
    <property type="entry name" value="STAS domain"/>
    <property type="match status" value="1"/>
</dbReference>
<gene>
    <name evidence="6" type="ORF">CAP_6110</name>
</gene>
<dbReference type="PROSITE" id="PS50113">
    <property type="entry name" value="PAC"/>
    <property type="match status" value="1"/>
</dbReference>
<dbReference type="InterPro" id="IPR000700">
    <property type="entry name" value="PAS-assoc_C"/>
</dbReference>
<dbReference type="InterPro" id="IPR000014">
    <property type="entry name" value="PAS"/>
</dbReference>
<dbReference type="PANTHER" id="PTHR33745:SF3">
    <property type="entry name" value="RSBT CO-ANTAGONIST PROTEIN RSBRC"/>
    <property type="match status" value="1"/>
</dbReference>
<evidence type="ECO:0000256" key="2">
    <source>
        <dbReference type="SAM" id="MobiDB-lite"/>
    </source>
</evidence>
<organism evidence="6 7">
    <name type="scientific">Chondromyces apiculatus DSM 436</name>
    <dbReference type="NCBI Taxonomy" id="1192034"/>
    <lineage>
        <taxon>Bacteria</taxon>
        <taxon>Pseudomonadati</taxon>
        <taxon>Myxococcota</taxon>
        <taxon>Polyangia</taxon>
        <taxon>Polyangiales</taxon>
        <taxon>Polyangiaceae</taxon>
        <taxon>Chondromyces</taxon>
    </lineage>
</organism>
<keyword evidence="7" id="KW-1185">Reference proteome</keyword>
<evidence type="ECO:0000256" key="1">
    <source>
        <dbReference type="ARBA" id="ARBA00022553"/>
    </source>
</evidence>
<dbReference type="CDD" id="cd07041">
    <property type="entry name" value="STAS_RsbR_RsbS_like"/>
    <property type="match status" value="1"/>
</dbReference>
<feature type="domain" description="PAS" evidence="3">
    <location>
        <begin position="182"/>
        <end position="215"/>
    </location>
</feature>
<reference evidence="6 7" key="1">
    <citation type="submission" date="2013-05" db="EMBL/GenBank/DDBJ databases">
        <title>Genome assembly of Chondromyces apiculatus DSM 436.</title>
        <authorList>
            <person name="Sharma G."/>
            <person name="Khatri I."/>
            <person name="Kaur C."/>
            <person name="Mayilraj S."/>
            <person name="Subramanian S."/>
        </authorList>
    </citation>
    <scope>NUCLEOTIDE SEQUENCE [LARGE SCALE GENOMIC DNA]</scope>
    <source>
        <strain evidence="6 7">DSM 436</strain>
    </source>
</reference>
<dbReference type="PROSITE" id="PS50112">
    <property type="entry name" value="PAS"/>
    <property type="match status" value="2"/>
</dbReference>
<feature type="domain" description="PAS" evidence="3">
    <location>
        <begin position="49"/>
        <end position="102"/>
    </location>
</feature>
<dbReference type="InterPro" id="IPR035965">
    <property type="entry name" value="PAS-like_dom_sf"/>
</dbReference>
<proteinExistence type="predicted"/>
<dbReference type="SMART" id="SM00091">
    <property type="entry name" value="PAS"/>
    <property type="match status" value="2"/>
</dbReference>
<dbReference type="Pfam" id="PF01740">
    <property type="entry name" value="STAS"/>
    <property type="match status" value="1"/>
</dbReference>
<dbReference type="InterPro" id="IPR036513">
    <property type="entry name" value="STAS_dom_sf"/>
</dbReference>
<dbReference type="RefSeq" id="WP_052376114.1">
    <property type="nucleotide sequence ID" value="NZ_ASRX01000050.1"/>
</dbReference>
<dbReference type="STRING" id="1192034.CAP_6110"/>
<dbReference type="Pfam" id="PF08447">
    <property type="entry name" value="PAS_3"/>
    <property type="match status" value="2"/>
</dbReference>
<dbReference type="SMART" id="SM00086">
    <property type="entry name" value="PAC"/>
    <property type="match status" value="2"/>
</dbReference>
<keyword evidence="1" id="KW-0597">Phosphoprotein</keyword>
<dbReference type="eggNOG" id="COG1366">
    <property type="taxonomic scope" value="Bacteria"/>
</dbReference>
<dbReference type="SUPFAM" id="SSF52091">
    <property type="entry name" value="SpoIIaa-like"/>
    <property type="match status" value="1"/>
</dbReference>
<dbReference type="EMBL" id="ASRX01000050">
    <property type="protein sequence ID" value="EYF03134.1"/>
    <property type="molecule type" value="Genomic_DNA"/>
</dbReference>
<dbReference type="Proteomes" id="UP000019678">
    <property type="component" value="Unassembled WGS sequence"/>
</dbReference>
<dbReference type="NCBIfam" id="TIGR00229">
    <property type="entry name" value="sensory_box"/>
    <property type="match status" value="2"/>
</dbReference>
<dbReference type="SUPFAM" id="SSF55785">
    <property type="entry name" value="PYP-like sensor domain (PAS domain)"/>
    <property type="match status" value="2"/>
</dbReference>
<comment type="caution">
    <text evidence="6">The sequence shown here is derived from an EMBL/GenBank/DDBJ whole genome shotgun (WGS) entry which is preliminary data.</text>
</comment>
<protein>
    <submittedName>
        <fullName evidence="6">RsbR, positive regulator of sigma-B</fullName>
    </submittedName>
</protein>
<feature type="domain" description="STAS" evidence="5">
    <location>
        <begin position="292"/>
        <end position="403"/>
    </location>
</feature>
<feature type="domain" description="PAC" evidence="4">
    <location>
        <begin position="231"/>
        <end position="283"/>
    </location>
</feature>
<dbReference type="InterPro" id="IPR051932">
    <property type="entry name" value="Bact_StressResp_Reg"/>
</dbReference>
<dbReference type="PANTHER" id="PTHR33745">
    <property type="entry name" value="RSBT ANTAGONIST PROTEIN RSBS-RELATED"/>
    <property type="match status" value="1"/>
</dbReference>
<sequence>MQEHDRRDGAEGAQAGAGEEGRPLSDRVAAAWMQGWAHYYKEASDLLCVSSAKGFFLDLNPAWERALGYSVAEMCRGSFLDLIHPDDLEHSRQALARVAVGDTALGDLVNRYRRKDGTYASIAWKSVVMVGELCYCMAQDVSAQEETEAILRKERARLHQLQHASGVVLYAIGSLAGGMPGITFISDNLRDVLGYKPEEFFEDRELWNRMVHPDDLARALDGTPIFAHGFYLREYRFRHKDGSYRWMRDETKLVKDAEGRPFEAVGTWQDVTERKEVEHTLQQQENALLELSTPLIPISDEILVMPLIGMVDSRRAEQIMSTILDGITARRAKVAILDITGMGSVDTKIAELLLRTARAARLLGVEVLLTGIRPDVAQTLVTLGVDLGAVVTFGTLQAGIQHAMRRSSAPSRR</sequence>
<evidence type="ECO:0000313" key="7">
    <source>
        <dbReference type="Proteomes" id="UP000019678"/>
    </source>
</evidence>
<evidence type="ECO:0000259" key="3">
    <source>
        <dbReference type="PROSITE" id="PS50112"/>
    </source>
</evidence>
<accession>A0A017T1K9</accession>